<dbReference type="PANTHER" id="PTHR35023:SF1">
    <property type="entry name" value="MG-PROTOPORPHYRIN IX CHELATASE"/>
    <property type="match status" value="1"/>
</dbReference>
<dbReference type="SUPFAM" id="SSF53300">
    <property type="entry name" value="vWA-like"/>
    <property type="match status" value="1"/>
</dbReference>
<feature type="domain" description="AAA+ ATPase" evidence="2">
    <location>
        <begin position="27"/>
        <end position="171"/>
    </location>
</feature>
<proteinExistence type="predicted"/>
<dbReference type="GO" id="GO:0005524">
    <property type="term" value="F:ATP binding"/>
    <property type="evidence" value="ECO:0007669"/>
    <property type="project" value="InterPro"/>
</dbReference>
<evidence type="ECO:0000256" key="1">
    <source>
        <dbReference type="SAM" id="MobiDB-lite"/>
    </source>
</evidence>
<dbReference type="CDD" id="cd00009">
    <property type="entry name" value="AAA"/>
    <property type="match status" value="1"/>
</dbReference>
<dbReference type="InterPro" id="IPR041628">
    <property type="entry name" value="ChlI/MoxR_AAA_lid"/>
</dbReference>
<sequence>MPDYPFSAVVGQSPFKLALLLAAIEPAIGGVLISGPRGLAKSTLSRAVADILPSQNERVPSFVTLPLGASEEMLVGSLDLQQVLDNKKVKFAPGLLAKAHGGVLYVDEVNLLADPLVDLLLDVAASGVNVVERDAISHSHAAKFMLLGTMNPDEGELRAQLQDRFGLCVELTNDYDPAQRVEIVRLRERFDGDPQQFLAHYADQQYSLAERLSEARSRVINVQCADALRLQIAERAIAAGVDGLRADIVWCRAAMAHAAWRKSSLVELVDIEAVEELVLCHRRQVITPPSPPSPPPFSKPKERPQERLQQQSQQQSLQQSPQQGLSTGSQPDGSDLQGESDDASGEWGSMSLQRQVSLGVPVRINDDTFTRSSAAVADYVGRGKGASIGGQRLGRAISKRVDWPGSLRKSAGRWPPKLRCKPQRSGQSKLHLLLIDTSASVLLGQGLAVAKEAALAVMDKAYLRREQIALIGFGNESVETLLGRAKARKKCRDFIDNIEAGGGTPLRKMLQQAAAQLTLWLKKEPGLICQSYLFTDGRSQQDFSSLALPAHCVVVDIEQSPVKRGRAESLAQALAADYMSLANITGAKR</sequence>
<evidence type="ECO:0000313" key="4">
    <source>
        <dbReference type="Proteomes" id="UP000275394"/>
    </source>
</evidence>
<dbReference type="EMBL" id="RKHR01000003">
    <property type="protein sequence ID" value="ROS04898.1"/>
    <property type="molecule type" value="Genomic_DNA"/>
</dbReference>
<dbReference type="InterPro" id="IPR002035">
    <property type="entry name" value="VWF_A"/>
</dbReference>
<keyword evidence="4" id="KW-1185">Reference proteome</keyword>
<dbReference type="InterPro" id="IPR003593">
    <property type="entry name" value="AAA+_ATPase"/>
</dbReference>
<dbReference type="PANTHER" id="PTHR35023">
    <property type="entry name" value="CHELATASE-RELATED"/>
    <property type="match status" value="1"/>
</dbReference>
<dbReference type="Gene3D" id="3.40.50.410">
    <property type="entry name" value="von Willebrand factor, type A domain"/>
    <property type="match status" value="1"/>
</dbReference>
<dbReference type="SUPFAM" id="SSF52540">
    <property type="entry name" value="P-loop containing nucleoside triphosphate hydrolases"/>
    <property type="match status" value="1"/>
</dbReference>
<name>A0A3N2DYJ9_9GAMM</name>
<dbReference type="InterPro" id="IPR011704">
    <property type="entry name" value="ATPase_dyneun-rel_AAA"/>
</dbReference>
<evidence type="ECO:0000259" key="2">
    <source>
        <dbReference type="SMART" id="SM00382"/>
    </source>
</evidence>
<reference evidence="3 4" key="1">
    <citation type="submission" date="2018-11" db="EMBL/GenBank/DDBJ databases">
        <title>Genomic Encyclopedia of Type Strains, Phase IV (KMG-IV): sequencing the most valuable type-strain genomes for metagenomic binning, comparative biology and taxonomic classification.</title>
        <authorList>
            <person name="Goeker M."/>
        </authorList>
    </citation>
    <scope>NUCLEOTIDE SEQUENCE [LARGE SCALE GENOMIC DNA]</scope>
    <source>
        <strain evidence="3 4">DSM 100316</strain>
    </source>
</reference>
<feature type="compositionally biased region" description="Pro residues" evidence="1">
    <location>
        <begin position="288"/>
        <end position="298"/>
    </location>
</feature>
<evidence type="ECO:0000313" key="3">
    <source>
        <dbReference type="EMBL" id="ROS04898.1"/>
    </source>
</evidence>
<organism evidence="3 4">
    <name type="scientific">Sinobacterium caligoides</name>
    <dbReference type="NCBI Taxonomy" id="933926"/>
    <lineage>
        <taxon>Bacteria</taxon>
        <taxon>Pseudomonadati</taxon>
        <taxon>Pseudomonadota</taxon>
        <taxon>Gammaproteobacteria</taxon>
        <taxon>Cellvibrionales</taxon>
        <taxon>Spongiibacteraceae</taxon>
        <taxon>Sinobacterium</taxon>
    </lineage>
</organism>
<dbReference type="Gene3D" id="3.40.50.300">
    <property type="entry name" value="P-loop containing nucleotide triphosphate hydrolases"/>
    <property type="match status" value="1"/>
</dbReference>
<dbReference type="InterPro" id="IPR036465">
    <property type="entry name" value="vWFA_dom_sf"/>
</dbReference>
<protein>
    <submittedName>
        <fullName evidence="3">Magnesium chelatase subunit D</fullName>
    </submittedName>
</protein>
<dbReference type="Pfam" id="PF07728">
    <property type="entry name" value="AAA_5"/>
    <property type="match status" value="1"/>
</dbReference>
<dbReference type="Gene3D" id="1.10.8.80">
    <property type="entry name" value="Magnesium chelatase subunit I, C-Terminal domain"/>
    <property type="match status" value="1"/>
</dbReference>
<accession>A0A3N2DYJ9</accession>
<dbReference type="GO" id="GO:0016887">
    <property type="term" value="F:ATP hydrolysis activity"/>
    <property type="evidence" value="ECO:0007669"/>
    <property type="project" value="InterPro"/>
</dbReference>
<dbReference type="SMART" id="SM00382">
    <property type="entry name" value="AAA"/>
    <property type="match status" value="1"/>
</dbReference>
<dbReference type="Proteomes" id="UP000275394">
    <property type="component" value="Unassembled WGS sequence"/>
</dbReference>
<feature type="region of interest" description="Disordered" evidence="1">
    <location>
        <begin position="285"/>
        <end position="348"/>
    </location>
</feature>
<dbReference type="Pfam" id="PF13519">
    <property type="entry name" value="VWA_2"/>
    <property type="match status" value="1"/>
</dbReference>
<feature type="compositionally biased region" description="Low complexity" evidence="1">
    <location>
        <begin position="309"/>
        <end position="331"/>
    </location>
</feature>
<dbReference type="InterPro" id="IPR052989">
    <property type="entry name" value="Mg-chelatase_DI-like"/>
</dbReference>
<dbReference type="InterPro" id="IPR027417">
    <property type="entry name" value="P-loop_NTPase"/>
</dbReference>
<gene>
    <name evidence="3" type="ORF">EDC56_0414</name>
</gene>
<dbReference type="Pfam" id="PF17863">
    <property type="entry name" value="AAA_lid_2"/>
    <property type="match status" value="1"/>
</dbReference>
<comment type="caution">
    <text evidence="3">The sequence shown here is derived from an EMBL/GenBank/DDBJ whole genome shotgun (WGS) entry which is preliminary data.</text>
</comment>
<dbReference type="AlphaFoldDB" id="A0A3N2DYJ9"/>